<dbReference type="KEGG" id="mard:IBG28_18225"/>
<dbReference type="InterPro" id="IPR039672">
    <property type="entry name" value="MFS_2"/>
</dbReference>
<dbReference type="RefSeq" id="WP_111606803.1">
    <property type="nucleotide sequence ID" value="NZ_BMLJ01000009.1"/>
</dbReference>
<feature type="transmembrane region" description="Helical" evidence="2">
    <location>
        <begin position="366"/>
        <end position="390"/>
    </location>
</feature>
<feature type="transmembrane region" description="Helical" evidence="2">
    <location>
        <begin position="235"/>
        <end position="254"/>
    </location>
</feature>
<dbReference type="AlphaFoldDB" id="A0A7H1J502"/>
<dbReference type="PANTHER" id="PTHR11328:SF24">
    <property type="entry name" value="MAJOR FACILITATOR SUPERFAMILY (MFS) PROFILE DOMAIN-CONTAINING PROTEIN"/>
    <property type="match status" value="1"/>
</dbReference>
<dbReference type="SUPFAM" id="SSF103473">
    <property type="entry name" value="MFS general substrate transporter"/>
    <property type="match status" value="1"/>
</dbReference>
<feature type="transmembrane region" description="Helical" evidence="2">
    <location>
        <begin position="300"/>
        <end position="318"/>
    </location>
</feature>
<dbReference type="GO" id="GO:0006814">
    <property type="term" value="P:sodium ion transport"/>
    <property type="evidence" value="ECO:0007669"/>
    <property type="project" value="InterPro"/>
</dbReference>
<evidence type="ECO:0000256" key="1">
    <source>
        <dbReference type="ARBA" id="ARBA00009617"/>
    </source>
</evidence>
<feature type="transmembrane region" description="Helical" evidence="2">
    <location>
        <begin position="330"/>
        <end position="354"/>
    </location>
</feature>
<dbReference type="GO" id="GO:0015293">
    <property type="term" value="F:symporter activity"/>
    <property type="evidence" value="ECO:0007669"/>
    <property type="project" value="InterPro"/>
</dbReference>
<proteinExistence type="inferred from homology"/>
<feature type="transmembrane region" description="Helical" evidence="2">
    <location>
        <begin position="21"/>
        <end position="42"/>
    </location>
</feature>
<dbReference type="Proteomes" id="UP000516370">
    <property type="component" value="Chromosome"/>
</dbReference>
<accession>A0A7H1J502</accession>
<name>A0A7H1J502_9GAMM</name>
<dbReference type="Pfam" id="PF13347">
    <property type="entry name" value="MFS_2"/>
    <property type="match status" value="1"/>
</dbReference>
<evidence type="ECO:0000313" key="3">
    <source>
        <dbReference type="EMBL" id="QNT05568.1"/>
    </source>
</evidence>
<reference evidence="3 4" key="1">
    <citation type="submission" date="2020-09" db="EMBL/GenBank/DDBJ databases">
        <title>Complete genome sequence of an Arctic sea ice bacterium Marinomonas arctica BSI20414.</title>
        <authorList>
            <person name="Liao L."/>
            <person name="Chen B."/>
        </authorList>
    </citation>
    <scope>NUCLEOTIDE SEQUENCE [LARGE SCALE GENOMIC DNA]</scope>
    <source>
        <strain evidence="3 4">BSI20414</strain>
    </source>
</reference>
<gene>
    <name evidence="3" type="ORF">IBG28_18225</name>
</gene>
<dbReference type="NCBIfam" id="TIGR00792">
    <property type="entry name" value="gph"/>
    <property type="match status" value="1"/>
</dbReference>
<dbReference type="CDD" id="cd17332">
    <property type="entry name" value="MFS_MelB_like"/>
    <property type="match status" value="1"/>
</dbReference>
<protein>
    <submittedName>
        <fullName evidence="3">MFS transporter</fullName>
    </submittedName>
</protein>
<feature type="transmembrane region" description="Helical" evidence="2">
    <location>
        <begin position="48"/>
        <end position="75"/>
    </location>
</feature>
<feature type="transmembrane region" description="Helical" evidence="2">
    <location>
        <begin position="160"/>
        <end position="181"/>
    </location>
</feature>
<feature type="transmembrane region" description="Helical" evidence="2">
    <location>
        <begin position="410"/>
        <end position="432"/>
    </location>
</feature>
<feature type="transmembrane region" description="Helical" evidence="2">
    <location>
        <begin position="118"/>
        <end position="140"/>
    </location>
</feature>
<evidence type="ECO:0000313" key="4">
    <source>
        <dbReference type="Proteomes" id="UP000516370"/>
    </source>
</evidence>
<dbReference type="PANTHER" id="PTHR11328">
    <property type="entry name" value="MAJOR FACILITATOR SUPERFAMILY DOMAIN-CONTAINING PROTEIN"/>
    <property type="match status" value="1"/>
</dbReference>
<dbReference type="InterPro" id="IPR001927">
    <property type="entry name" value="Na/Gal_symport"/>
</dbReference>
<dbReference type="OrthoDB" id="181905at2"/>
<feature type="transmembrane region" description="Helical" evidence="2">
    <location>
        <begin position="87"/>
        <end position="106"/>
    </location>
</feature>
<evidence type="ECO:0000256" key="2">
    <source>
        <dbReference type="SAM" id="Phobius"/>
    </source>
</evidence>
<sequence length="452" mass="49672">MGMQSSLGTDHIPLKNRIGYGVGDLASNIIFTGFSFFLVYFYTDIVSIPVAIVGTVMLVSRIFDGVTDIIMGIVVDRTKSRFGKARPWLLWMAIPFGVSAALVFFVPESDSLTLQVAYIFITYNLVSLCYTAINIPYGVLNSLITNNPYQRSLLNIARAFMANIGVIAVGQLVMPLVNFFGGGKEGWQYTFIILSIVSAILFLITFLSSKENVKAQSPQQHNLKPALGALVRNKYWWLALLFGTLFFVIIGLTFNSPVYYAKYILKDPSIIGTIIMCLIIPQFPTLFLMPKIVKCWGKRLTCQFGLVCLAISYLLIQIDPYNVDLVLAANVIKGIGIAPLIGSFFAILADTVEYGEWKTGQRTEGLVYSAGSFGSKVGVGLGTAMVGWILGAGDYVGSLEVQPDSALNAILSVSIWYPLMVAILAFIVLCFYHLDKISPTILDDLENEKRAV</sequence>
<dbReference type="GO" id="GO:0005886">
    <property type="term" value="C:plasma membrane"/>
    <property type="evidence" value="ECO:0007669"/>
    <property type="project" value="TreeGrafter"/>
</dbReference>
<organism evidence="3 4">
    <name type="scientific">Marinomonas arctica</name>
    <dbReference type="NCBI Taxonomy" id="383750"/>
    <lineage>
        <taxon>Bacteria</taxon>
        <taxon>Pseudomonadati</taxon>
        <taxon>Pseudomonadota</taxon>
        <taxon>Gammaproteobacteria</taxon>
        <taxon>Oceanospirillales</taxon>
        <taxon>Oceanospirillaceae</taxon>
        <taxon>Marinomonas</taxon>
    </lineage>
</organism>
<dbReference type="Gene3D" id="1.20.1250.20">
    <property type="entry name" value="MFS general substrate transporter like domains"/>
    <property type="match status" value="2"/>
</dbReference>
<keyword evidence="4" id="KW-1185">Reference proteome</keyword>
<dbReference type="EMBL" id="CP061081">
    <property type="protein sequence ID" value="QNT05568.1"/>
    <property type="molecule type" value="Genomic_DNA"/>
</dbReference>
<dbReference type="InterPro" id="IPR036259">
    <property type="entry name" value="MFS_trans_sf"/>
</dbReference>
<dbReference type="GO" id="GO:0008643">
    <property type="term" value="P:carbohydrate transport"/>
    <property type="evidence" value="ECO:0007669"/>
    <property type="project" value="InterPro"/>
</dbReference>
<keyword evidence="2" id="KW-0472">Membrane</keyword>
<keyword evidence="2" id="KW-0812">Transmembrane</keyword>
<comment type="similarity">
    <text evidence="1">Belongs to the sodium:galactoside symporter (TC 2.A.2) family.</text>
</comment>
<feature type="transmembrane region" description="Helical" evidence="2">
    <location>
        <begin position="187"/>
        <end position="207"/>
    </location>
</feature>
<keyword evidence="2" id="KW-1133">Transmembrane helix</keyword>
<feature type="transmembrane region" description="Helical" evidence="2">
    <location>
        <begin position="269"/>
        <end position="288"/>
    </location>
</feature>